<dbReference type="Proteomes" id="UP000320593">
    <property type="component" value="Unassembled WGS sequence"/>
</dbReference>
<evidence type="ECO:0000313" key="1">
    <source>
        <dbReference type="EMBL" id="TWI86032.1"/>
    </source>
</evidence>
<reference evidence="1 2" key="1">
    <citation type="submission" date="2019-07" db="EMBL/GenBank/DDBJ databases">
        <title>Genomic Encyclopedia of Archaeal and Bacterial Type Strains, Phase II (KMG-II): from individual species to whole genera.</title>
        <authorList>
            <person name="Goeker M."/>
        </authorList>
    </citation>
    <scope>NUCLEOTIDE SEQUENCE [LARGE SCALE GENOMIC DNA]</scope>
    <source>
        <strain evidence="1 2">ATCC BAA-252</strain>
    </source>
</reference>
<keyword evidence="2" id="KW-1185">Reference proteome</keyword>
<evidence type="ECO:0000313" key="2">
    <source>
        <dbReference type="Proteomes" id="UP000320593"/>
    </source>
</evidence>
<sequence>MSLQNVDARPAIGRHILAPRPVFLTLAFSGASALEWGPAQNAGRSSVFVFRRSIVGLKSRLDQDSNHQRLAARAPSFSQLAAS</sequence>
<name>A0A562SXN4_9HYPH</name>
<proteinExistence type="predicted"/>
<organism evidence="1 2">
    <name type="scientific">Roseibium hamelinense</name>
    <dbReference type="NCBI Taxonomy" id="150831"/>
    <lineage>
        <taxon>Bacteria</taxon>
        <taxon>Pseudomonadati</taxon>
        <taxon>Pseudomonadota</taxon>
        <taxon>Alphaproteobacteria</taxon>
        <taxon>Hyphomicrobiales</taxon>
        <taxon>Stappiaceae</taxon>
        <taxon>Roseibium</taxon>
    </lineage>
</organism>
<protein>
    <submittedName>
        <fullName evidence="1">Uncharacterized protein</fullName>
    </submittedName>
</protein>
<comment type="caution">
    <text evidence="1">The sequence shown here is derived from an EMBL/GenBank/DDBJ whole genome shotgun (WGS) entry which is preliminary data.</text>
</comment>
<dbReference type="EMBL" id="VLLF01000006">
    <property type="protein sequence ID" value="TWI86032.1"/>
    <property type="molecule type" value="Genomic_DNA"/>
</dbReference>
<gene>
    <name evidence="1" type="ORF">JM93_02739</name>
</gene>
<dbReference type="AlphaFoldDB" id="A0A562SXN4"/>
<accession>A0A562SXN4</accession>